<accession>A0A9E8LV47</accession>
<dbReference type="AlphaFoldDB" id="A0A9E8LV47"/>
<dbReference type="Proteomes" id="UP001164718">
    <property type="component" value="Chromosome"/>
</dbReference>
<dbReference type="SUPFAM" id="SSF55890">
    <property type="entry name" value="Sporulation response regulatory protein Spo0B"/>
    <property type="match status" value="1"/>
</dbReference>
<reference evidence="5" key="1">
    <citation type="submission" date="2022-09" db="EMBL/GenBank/DDBJ databases">
        <title>Complete Genomes of Fervidibacillus albus and Fervidibacillus halotolerans isolated from tidal flat sediments.</title>
        <authorList>
            <person name="Kwon K.K."/>
            <person name="Yang S.-H."/>
            <person name="Park M.J."/>
            <person name="Oh H.-M."/>
        </authorList>
    </citation>
    <scope>NUCLEOTIDE SEQUENCE</scope>
    <source>
        <strain evidence="5">MEBiC13591</strain>
    </source>
</reference>
<organism evidence="5 6">
    <name type="scientific">Fervidibacillus albus</name>
    <dbReference type="NCBI Taxonomy" id="2980026"/>
    <lineage>
        <taxon>Bacteria</taxon>
        <taxon>Bacillati</taxon>
        <taxon>Bacillota</taxon>
        <taxon>Bacilli</taxon>
        <taxon>Bacillales</taxon>
        <taxon>Bacillaceae</taxon>
        <taxon>Fervidibacillus</taxon>
    </lineage>
</organism>
<keyword evidence="6" id="KW-1185">Reference proteome</keyword>
<sequence>MKNWDPIELLRHTRHNWLNKLQVIQAYLTIGNEKRVKELIDEIIFECEQEAKLSNLPFRQLSTFFLTYPFENNPVLLKYEVDSDGTANGTMDEKISMWFQQLMKNINEAVFIGEENEMYIKIEVKNQSIRFFIHFTGLIEDGNPVENFIKQADATLVVENFQFSKETFQFSIRL</sequence>
<dbReference type="KEGG" id="faf:OE104_02630"/>
<evidence type="ECO:0000256" key="2">
    <source>
        <dbReference type="ARBA" id="ARBA00022679"/>
    </source>
</evidence>
<dbReference type="RefSeq" id="WP_275418037.1">
    <property type="nucleotide sequence ID" value="NZ_CP106878.1"/>
</dbReference>
<gene>
    <name evidence="5" type="ORF">OE104_02630</name>
</gene>
<dbReference type="SMART" id="SM01317">
    <property type="entry name" value="SPOB_ab"/>
    <property type="match status" value="1"/>
</dbReference>
<proteinExistence type="predicted"/>
<keyword evidence="1" id="KW-0597">Phosphoprotein</keyword>
<dbReference type="InterPro" id="IPR016122">
    <property type="entry name" value="SpoOB_C"/>
</dbReference>
<dbReference type="Gene3D" id="1.10.287.130">
    <property type="match status" value="1"/>
</dbReference>
<evidence type="ECO:0000259" key="4">
    <source>
        <dbReference type="SMART" id="SM01317"/>
    </source>
</evidence>
<dbReference type="GO" id="GO:0000155">
    <property type="term" value="F:phosphorelay sensor kinase activity"/>
    <property type="evidence" value="ECO:0007669"/>
    <property type="project" value="InterPro"/>
</dbReference>
<dbReference type="InterPro" id="IPR037100">
    <property type="entry name" value="Spo0B_C_sf"/>
</dbReference>
<dbReference type="InterPro" id="IPR016120">
    <property type="entry name" value="Sig_transdc_His_kin_SpoOB"/>
</dbReference>
<protein>
    <submittedName>
        <fullName evidence="5">Sporulation initiation phosphotransferase B</fullName>
    </submittedName>
</protein>
<dbReference type="Gene3D" id="3.30.565.30">
    <property type="entry name" value="Sporulation initiation phosphotransferase B (SpoOB), C-terminal domain"/>
    <property type="match status" value="1"/>
</dbReference>
<evidence type="ECO:0000256" key="1">
    <source>
        <dbReference type="ARBA" id="ARBA00022553"/>
    </source>
</evidence>
<evidence type="ECO:0000313" key="6">
    <source>
        <dbReference type="Proteomes" id="UP001164718"/>
    </source>
</evidence>
<keyword evidence="2" id="KW-0808">Transferase</keyword>
<keyword evidence="3" id="KW-0418">Kinase</keyword>
<dbReference type="Pfam" id="PF14689">
    <property type="entry name" value="SPOB_a"/>
    <property type="match status" value="1"/>
</dbReference>
<name>A0A9E8LV47_9BACI</name>
<evidence type="ECO:0000256" key="3">
    <source>
        <dbReference type="ARBA" id="ARBA00022777"/>
    </source>
</evidence>
<dbReference type="InterPro" id="IPR039506">
    <property type="entry name" value="SPOB_a"/>
</dbReference>
<evidence type="ECO:0000313" key="5">
    <source>
        <dbReference type="EMBL" id="WAA10253.1"/>
    </source>
</evidence>
<feature type="domain" description="Sporulation initiation phosphotransferase B C-terminal" evidence="4">
    <location>
        <begin position="58"/>
        <end position="170"/>
    </location>
</feature>
<dbReference type="EMBL" id="CP106878">
    <property type="protein sequence ID" value="WAA10253.1"/>
    <property type="molecule type" value="Genomic_DNA"/>
</dbReference>
<dbReference type="Pfam" id="PF14682">
    <property type="entry name" value="SPOB_ab"/>
    <property type="match status" value="1"/>
</dbReference>